<evidence type="ECO:0000313" key="3">
    <source>
        <dbReference type="Proteomes" id="UP000622638"/>
    </source>
</evidence>
<evidence type="ECO:0000256" key="1">
    <source>
        <dbReference type="SAM" id="MobiDB-lite"/>
    </source>
</evidence>
<proteinExistence type="predicted"/>
<accession>A0ABQ1K3I9</accession>
<dbReference type="EMBL" id="BMKG01000002">
    <property type="protein sequence ID" value="GGB86512.1"/>
    <property type="molecule type" value="Genomic_DNA"/>
</dbReference>
<sequence length="60" mass="6670">MDGNRPSARARERRKGRLARQGQPALAIEVLVPGLDRLVRPTLEGILGARKSRRLICPKV</sequence>
<evidence type="ECO:0000313" key="2">
    <source>
        <dbReference type="EMBL" id="GGB86512.1"/>
    </source>
</evidence>
<comment type="caution">
    <text evidence="2">The sequence shown here is derived from an EMBL/GenBank/DDBJ whole genome shotgun (WGS) entry which is preliminary data.</text>
</comment>
<feature type="region of interest" description="Disordered" evidence="1">
    <location>
        <begin position="1"/>
        <end position="20"/>
    </location>
</feature>
<dbReference type="Proteomes" id="UP000622638">
    <property type="component" value="Unassembled WGS sequence"/>
</dbReference>
<name>A0ABQ1K3I9_9BURK</name>
<gene>
    <name evidence="2" type="ORF">GCM10011572_05600</name>
</gene>
<organism evidence="2 3">
    <name type="scientific">Pseudoduganella buxea</name>
    <dbReference type="NCBI Taxonomy" id="1949069"/>
    <lineage>
        <taxon>Bacteria</taxon>
        <taxon>Pseudomonadati</taxon>
        <taxon>Pseudomonadota</taxon>
        <taxon>Betaproteobacteria</taxon>
        <taxon>Burkholderiales</taxon>
        <taxon>Oxalobacteraceae</taxon>
        <taxon>Telluria group</taxon>
        <taxon>Pseudoduganella</taxon>
    </lineage>
</organism>
<protein>
    <submittedName>
        <fullName evidence="2">Uncharacterized protein</fullName>
    </submittedName>
</protein>
<keyword evidence="3" id="KW-1185">Reference proteome</keyword>
<reference evidence="3" key="1">
    <citation type="journal article" date="2019" name="Int. J. Syst. Evol. Microbiol.">
        <title>The Global Catalogue of Microorganisms (GCM) 10K type strain sequencing project: providing services to taxonomists for standard genome sequencing and annotation.</title>
        <authorList>
            <consortium name="The Broad Institute Genomics Platform"/>
            <consortium name="The Broad Institute Genome Sequencing Center for Infectious Disease"/>
            <person name="Wu L."/>
            <person name="Ma J."/>
        </authorList>
    </citation>
    <scope>NUCLEOTIDE SEQUENCE [LARGE SCALE GENOMIC DNA]</scope>
    <source>
        <strain evidence="3">CGMCC 1.15931</strain>
    </source>
</reference>